<dbReference type="GeneID" id="19136109"/>
<dbReference type="RefSeq" id="XP_007697850.1">
    <property type="nucleotide sequence ID" value="XM_007699660.1"/>
</dbReference>
<dbReference type="KEGG" id="bsc:COCSADRAFT_297241"/>
<dbReference type="HOGENOM" id="CLU_2694394_0_0_1"/>
<dbReference type="OrthoDB" id="10299693at2759"/>
<dbReference type="EMBL" id="KB445640">
    <property type="protein sequence ID" value="EMD66326.1"/>
    <property type="molecule type" value="Genomic_DNA"/>
</dbReference>
<dbReference type="Proteomes" id="UP000016934">
    <property type="component" value="Unassembled WGS sequence"/>
</dbReference>
<protein>
    <submittedName>
        <fullName evidence="1">Uncharacterized protein</fullName>
    </submittedName>
</protein>
<evidence type="ECO:0000313" key="2">
    <source>
        <dbReference type="Proteomes" id="UP000016934"/>
    </source>
</evidence>
<name>M2TAT3_COCSN</name>
<evidence type="ECO:0000313" key="1">
    <source>
        <dbReference type="EMBL" id="EMD66326.1"/>
    </source>
</evidence>
<reference evidence="1 2" key="1">
    <citation type="journal article" date="2012" name="PLoS Pathog.">
        <title>Diverse lifestyles and strategies of plant pathogenesis encoded in the genomes of eighteen Dothideomycetes fungi.</title>
        <authorList>
            <person name="Ohm R.A."/>
            <person name="Feau N."/>
            <person name="Henrissat B."/>
            <person name="Schoch C.L."/>
            <person name="Horwitz B.A."/>
            <person name="Barry K.W."/>
            <person name="Condon B.J."/>
            <person name="Copeland A.C."/>
            <person name="Dhillon B."/>
            <person name="Glaser F."/>
            <person name="Hesse C.N."/>
            <person name="Kosti I."/>
            <person name="LaButti K."/>
            <person name="Lindquist E.A."/>
            <person name="Lucas S."/>
            <person name="Salamov A.A."/>
            <person name="Bradshaw R.E."/>
            <person name="Ciuffetti L."/>
            <person name="Hamelin R.C."/>
            <person name="Kema G.H.J."/>
            <person name="Lawrence C."/>
            <person name="Scott J.A."/>
            <person name="Spatafora J.W."/>
            <person name="Turgeon B.G."/>
            <person name="de Wit P.J.G.M."/>
            <person name="Zhong S."/>
            <person name="Goodwin S.B."/>
            <person name="Grigoriev I.V."/>
        </authorList>
    </citation>
    <scope>NUCLEOTIDE SEQUENCE [LARGE SCALE GENOMIC DNA]</scope>
    <source>
        <strain evidence="2">ND90Pr / ATCC 201652</strain>
    </source>
</reference>
<organism evidence="1 2">
    <name type="scientific">Cochliobolus sativus (strain ND90Pr / ATCC 201652)</name>
    <name type="common">Common root rot and spot blotch fungus</name>
    <name type="synonym">Bipolaris sorokiniana</name>
    <dbReference type="NCBI Taxonomy" id="665912"/>
    <lineage>
        <taxon>Eukaryota</taxon>
        <taxon>Fungi</taxon>
        <taxon>Dikarya</taxon>
        <taxon>Ascomycota</taxon>
        <taxon>Pezizomycotina</taxon>
        <taxon>Dothideomycetes</taxon>
        <taxon>Pleosporomycetidae</taxon>
        <taxon>Pleosporales</taxon>
        <taxon>Pleosporineae</taxon>
        <taxon>Pleosporaceae</taxon>
        <taxon>Bipolaris</taxon>
    </lineage>
</organism>
<dbReference type="AlphaFoldDB" id="M2TAT3"/>
<keyword evidence="2" id="KW-1185">Reference proteome</keyword>
<sequence length="74" mass="8584">MFLVKLHTPNPQFRFVVWRYQQCVVSFIPIVSLFYGHGGSTRNTPRSLYEIKVPQQPGYLSPNIIERNVSAFGR</sequence>
<gene>
    <name evidence="1" type="ORF">COCSADRAFT_297241</name>
</gene>
<reference evidence="2" key="2">
    <citation type="journal article" date="2013" name="PLoS Genet.">
        <title>Comparative genome structure, secondary metabolite, and effector coding capacity across Cochliobolus pathogens.</title>
        <authorList>
            <person name="Condon B.J."/>
            <person name="Leng Y."/>
            <person name="Wu D."/>
            <person name="Bushley K.E."/>
            <person name="Ohm R.A."/>
            <person name="Otillar R."/>
            <person name="Martin J."/>
            <person name="Schackwitz W."/>
            <person name="Grimwood J."/>
            <person name="MohdZainudin N."/>
            <person name="Xue C."/>
            <person name="Wang R."/>
            <person name="Manning V.A."/>
            <person name="Dhillon B."/>
            <person name="Tu Z.J."/>
            <person name="Steffenson B.J."/>
            <person name="Salamov A."/>
            <person name="Sun H."/>
            <person name="Lowry S."/>
            <person name="LaButti K."/>
            <person name="Han J."/>
            <person name="Copeland A."/>
            <person name="Lindquist E."/>
            <person name="Barry K."/>
            <person name="Schmutz J."/>
            <person name="Baker S.E."/>
            <person name="Ciuffetti L.M."/>
            <person name="Grigoriev I.V."/>
            <person name="Zhong S."/>
            <person name="Turgeon B.G."/>
        </authorList>
    </citation>
    <scope>NUCLEOTIDE SEQUENCE [LARGE SCALE GENOMIC DNA]</scope>
    <source>
        <strain evidence="2">ND90Pr / ATCC 201652</strain>
    </source>
</reference>
<accession>M2TAT3</accession>
<proteinExistence type="predicted"/>